<gene>
    <name evidence="9" type="ORF">FBBNIHIM_15980</name>
</gene>
<evidence type="ECO:0000256" key="3">
    <source>
        <dbReference type="ARBA" id="ARBA00022448"/>
    </source>
</evidence>
<dbReference type="Gene3D" id="3.10.20.410">
    <property type="match status" value="1"/>
</dbReference>
<evidence type="ECO:0000256" key="6">
    <source>
        <dbReference type="ARBA" id="ARBA00023136"/>
    </source>
</evidence>
<comment type="subcellular location">
    <subcellularLocation>
        <location evidence="1">Cell outer membrane</location>
        <topology evidence="1">Multi-pass membrane protein</topology>
    </subcellularLocation>
</comment>
<evidence type="ECO:0000313" key="9">
    <source>
        <dbReference type="EMBL" id="CAH6660614.1"/>
    </source>
</evidence>
<keyword evidence="3" id="KW-0813">Transport</keyword>
<dbReference type="PANTHER" id="PTHR30451">
    <property type="entry name" value="OUTER MEMBRANE USHER PROTEIN"/>
    <property type="match status" value="1"/>
</dbReference>
<evidence type="ECO:0000313" key="10">
    <source>
        <dbReference type="Proteomes" id="UP001152651"/>
    </source>
</evidence>
<keyword evidence="4" id="KW-0812">Transmembrane</keyword>
<reference evidence="9" key="1">
    <citation type="submission" date="2022-05" db="EMBL/GenBank/DDBJ databases">
        <authorList>
            <person name="Blom J."/>
        </authorList>
    </citation>
    <scope>NUCLEOTIDE SEQUENCE</scope>
    <source>
        <strain evidence="9">Type strain: CPO20170097</strain>
    </source>
</reference>
<keyword evidence="10" id="KW-1185">Reference proteome</keyword>
<evidence type="ECO:0000256" key="5">
    <source>
        <dbReference type="ARBA" id="ARBA00022729"/>
    </source>
</evidence>
<keyword evidence="6" id="KW-0472">Membrane</keyword>
<dbReference type="SUPFAM" id="SSF141729">
    <property type="entry name" value="FimD N-terminal domain-like"/>
    <property type="match status" value="1"/>
</dbReference>
<sequence length="148" mass="16766">MPDHSLFRLRALPWCVAVAISGCHINAWADEDIQFDSRFLELKGDTKIDLKRFSSQGYVEPGKYSLQVEINKQPLPGEYDIYWYATENDANKTYACLSPDLVALLGFKEDIAKNFQWVHDGKCLKPGQLDGLEMRVDLSQSALLISLP</sequence>
<keyword evidence="5" id="KW-0732">Signal</keyword>
<name>A0ABN8TGE9_9ENTR</name>
<keyword evidence="7" id="KW-0998">Cell outer membrane</keyword>
<dbReference type="EMBL" id="CALSBS010000014">
    <property type="protein sequence ID" value="CAH6660614.1"/>
    <property type="molecule type" value="Genomic_DNA"/>
</dbReference>
<dbReference type="InterPro" id="IPR025885">
    <property type="entry name" value="PapC_N"/>
</dbReference>
<evidence type="ECO:0000259" key="8">
    <source>
        <dbReference type="Pfam" id="PF13954"/>
    </source>
</evidence>
<protein>
    <submittedName>
        <fullName evidence="9">Fimbrial usher family protein</fullName>
    </submittedName>
</protein>
<dbReference type="InterPro" id="IPR000015">
    <property type="entry name" value="Fimb_usher"/>
</dbReference>
<feature type="domain" description="PapC N-terminal" evidence="8">
    <location>
        <begin position="34"/>
        <end position="148"/>
    </location>
</feature>
<dbReference type="InterPro" id="IPR037224">
    <property type="entry name" value="PapC_N_sf"/>
</dbReference>
<organism evidence="9 10">
    <name type="scientific">Pseudocitrobacter vendiensis</name>
    <dbReference type="NCBI Taxonomy" id="2488306"/>
    <lineage>
        <taxon>Bacteria</taxon>
        <taxon>Pseudomonadati</taxon>
        <taxon>Pseudomonadota</taxon>
        <taxon>Gammaproteobacteria</taxon>
        <taxon>Enterobacterales</taxon>
        <taxon>Enterobacteriaceae</taxon>
        <taxon>Pseudocitrobacter</taxon>
    </lineage>
</organism>
<comment type="similarity">
    <text evidence="2">Belongs to the fimbrial export usher family.</text>
</comment>
<accession>A0ABN8TGE9</accession>
<evidence type="ECO:0000256" key="4">
    <source>
        <dbReference type="ARBA" id="ARBA00022692"/>
    </source>
</evidence>
<evidence type="ECO:0000256" key="7">
    <source>
        <dbReference type="ARBA" id="ARBA00023237"/>
    </source>
</evidence>
<dbReference type="Proteomes" id="UP001152651">
    <property type="component" value="Unassembled WGS sequence"/>
</dbReference>
<evidence type="ECO:0000256" key="1">
    <source>
        <dbReference type="ARBA" id="ARBA00004571"/>
    </source>
</evidence>
<dbReference type="PANTHER" id="PTHR30451:SF10">
    <property type="entry name" value="OUTER MEMBRANE USHER PROTEIN YFCU-RELATED"/>
    <property type="match status" value="1"/>
</dbReference>
<evidence type="ECO:0000256" key="2">
    <source>
        <dbReference type="ARBA" id="ARBA00008064"/>
    </source>
</evidence>
<dbReference type="Pfam" id="PF13954">
    <property type="entry name" value="PapC_N"/>
    <property type="match status" value="1"/>
</dbReference>
<comment type="caution">
    <text evidence="9">The sequence shown here is derived from an EMBL/GenBank/DDBJ whole genome shotgun (WGS) entry which is preliminary data.</text>
</comment>
<proteinExistence type="inferred from homology"/>